<name>A0ABZ2IPA3_9BACT</name>
<proteinExistence type="predicted"/>
<dbReference type="EMBL" id="CP146284">
    <property type="protein sequence ID" value="WWV66402.1"/>
    <property type="molecule type" value="Genomic_DNA"/>
</dbReference>
<evidence type="ECO:0000313" key="3">
    <source>
        <dbReference type="Proteomes" id="UP001320603"/>
    </source>
</evidence>
<gene>
    <name evidence="2" type="ORF">NEE14_015775</name>
</gene>
<sequence length="261" mass="29730">MIRIGYAISLLLAFALVSCMGESGEVYTYGSQAGVVRLTPEKVIQLRSGIQITSSDFQNQAVEDGDCCLVDYQVNFSSPENKDSIYQVDILNYLPVKNWPLNPEPDTLAVRLDESYLDVSIERGIYVDGYFFLYPEYKKYYHTQTDSFSISYDPKAEPVLDEITGLRCLQLYLRSTSSYQADDTVFTTSTVVPQAFHIKDFIENAVDRGYVSGDSLNFRLVYPEYFSEESAVYSWKYSDIYTILLDKYPDNLQNGANILNL</sequence>
<reference evidence="2 3" key="1">
    <citation type="submission" date="2024-02" db="EMBL/GenBank/DDBJ databases">
        <title>Whole genome sequencing of Parabacteroides sp. AD58.</title>
        <authorList>
            <person name="Chaplin A.V."/>
            <person name="Pikina A.P."/>
            <person name="Sokolova S.R."/>
            <person name="Korostin D.O."/>
            <person name="Efimov B.A."/>
        </authorList>
    </citation>
    <scope>NUCLEOTIDE SEQUENCE [LARGE SCALE GENOMIC DNA]</scope>
    <source>
        <strain evidence="2 3">AD58</strain>
    </source>
</reference>
<protein>
    <recommendedName>
        <fullName evidence="1">NigD-like OB domain-containing protein</fullName>
    </recommendedName>
</protein>
<organism evidence="2 3">
    <name type="scientific">Parabacteroides absconsus</name>
    <dbReference type="NCBI Taxonomy" id="2951805"/>
    <lineage>
        <taxon>Bacteria</taxon>
        <taxon>Pseudomonadati</taxon>
        <taxon>Bacteroidota</taxon>
        <taxon>Bacteroidia</taxon>
        <taxon>Bacteroidales</taxon>
        <taxon>Tannerellaceae</taxon>
        <taxon>Parabacteroides</taxon>
    </lineage>
</organism>
<accession>A0ABZ2IPA3</accession>
<dbReference type="InterPro" id="IPR053994">
    <property type="entry name" value="NigD-like_OB"/>
</dbReference>
<keyword evidence="3" id="KW-1185">Reference proteome</keyword>
<dbReference type="PROSITE" id="PS51257">
    <property type="entry name" value="PROKAR_LIPOPROTEIN"/>
    <property type="match status" value="1"/>
</dbReference>
<dbReference type="RefSeq" id="WP_251966215.1">
    <property type="nucleotide sequence ID" value="NZ_CP146284.1"/>
</dbReference>
<dbReference type="Proteomes" id="UP001320603">
    <property type="component" value="Chromosome"/>
</dbReference>
<feature type="domain" description="NigD-like OB" evidence="1">
    <location>
        <begin position="26"/>
        <end position="82"/>
    </location>
</feature>
<dbReference type="Pfam" id="PF22221">
    <property type="entry name" value="NigD_N-like"/>
    <property type="match status" value="1"/>
</dbReference>
<evidence type="ECO:0000313" key="2">
    <source>
        <dbReference type="EMBL" id="WWV66402.1"/>
    </source>
</evidence>
<evidence type="ECO:0000259" key="1">
    <source>
        <dbReference type="Pfam" id="PF22221"/>
    </source>
</evidence>